<accession>A0A1G9XUA6</accession>
<dbReference type="InterPro" id="IPR003203">
    <property type="entry name" value="CobU/CobP"/>
</dbReference>
<evidence type="ECO:0000313" key="2">
    <source>
        <dbReference type="Proteomes" id="UP000199544"/>
    </source>
</evidence>
<keyword evidence="1" id="KW-0418">Kinase</keyword>
<dbReference type="STRING" id="459525.SAMN04488137_2984"/>
<dbReference type="AlphaFoldDB" id="A0A1G9XUA6"/>
<dbReference type="SUPFAM" id="SSF52540">
    <property type="entry name" value="P-loop containing nucleoside triphosphate hydrolases"/>
    <property type="match status" value="1"/>
</dbReference>
<keyword evidence="2" id="KW-1185">Reference proteome</keyword>
<dbReference type="Pfam" id="PF02283">
    <property type="entry name" value="CobU"/>
    <property type="match status" value="1"/>
</dbReference>
<dbReference type="GO" id="GO:0009236">
    <property type="term" value="P:cobalamin biosynthetic process"/>
    <property type="evidence" value="ECO:0007669"/>
    <property type="project" value="UniProtKB-UniPathway"/>
</dbReference>
<dbReference type="UniPathway" id="UPA00148">
    <property type="reaction ID" value="UER00236"/>
</dbReference>
<sequence>MHFVTGGAFHGKAKWVMDTYSASRKMEGWCNLYDAVCPEAEEFKFKTSLVVIEGMEQLVKKVVQENEKGTREVLKKNLQAWLKWESEVPGRQLVLIGTDIGKGIVPMEEENRRWRDVSGWFFQDAAMAAEKVHVVWYGMEQTIK</sequence>
<dbReference type="GO" id="GO:0000166">
    <property type="term" value="F:nucleotide binding"/>
    <property type="evidence" value="ECO:0007669"/>
    <property type="project" value="InterPro"/>
</dbReference>
<dbReference type="GO" id="GO:0043752">
    <property type="term" value="F:adenosylcobinamide kinase activity"/>
    <property type="evidence" value="ECO:0007669"/>
    <property type="project" value="InterPro"/>
</dbReference>
<dbReference type="EMBL" id="FNHW01000001">
    <property type="protein sequence ID" value="SDM99755.1"/>
    <property type="molecule type" value="Genomic_DNA"/>
</dbReference>
<dbReference type="RefSeq" id="WP_090235625.1">
    <property type="nucleotide sequence ID" value="NZ_FNHW01000001.1"/>
</dbReference>
<protein>
    <submittedName>
        <fullName evidence="1">Adenosylcobinamide kinase /adenosylcobinamide-phosphate guanylyltransferase</fullName>
    </submittedName>
</protein>
<gene>
    <name evidence="1" type="ORF">SAMN04488137_2984</name>
</gene>
<proteinExistence type="predicted"/>
<reference evidence="2" key="1">
    <citation type="submission" date="2016-10" db="EMBL/GenBank/DDBJ databases">
        <authorList>
            <person name="Varghese N."/>
            <person name="Submissions S."/>
        </authorList>
    </citation>
    <scope>NUCLEOTIDE SEQUENCE [LARGE SCALE GENOMIC DNA]</scope>
    <source>
        <strain evidence="2">CGMCC 1.6854</strain>
    </source>
</reference>
<dbReference type="Gene3D" id="3.40.50.300">
    <property type="entry name" value="P-loop containing nucleotide triphosphate hydrolases"/>
    <property type="match status" value="1"/>
</dbReference>
<name>A0A1G9XUA6_9BACL</name>
<keyword evidence="1" id="KW-0808">Transferase</keyword>
<evidence type="ECO:0000313" key="1">
    <source>
        <dbReference type="EMBL" id="SDM99755.1"/>
    </source>
</evidence>
<organism evidence="1 2">
    <name type="scientific">Fictibacillus solisalsi</name>
    <dbReference type="NCBI Taxonomy" id="459525"/>
    <lineage>
        <taxon>Bacteria</taxon>
        <taxon>Bacillati</taxon>
        <taxon>Bacillota</taxon>
        <taxon>Bacilli</taxon>
        <taxon>Bacillales</taxon>
        <taxon>Fictibacillaceae</taxon>
        <taxon>Fictibacillus</taxon>
    </lineage>
</organism>
<keyword evidence="1" id="KW-0548">Nucleotidyltransferase</keyword>
<dbReference type="GO" id="GO:0016779">
    <property type="term" value="F:nucleotidyltransferase activity"/>
    <property type="evidence" value="ECO:0007669"/>
    <property type="project" value="UniProtKB-KW"/>
</dbReference>
<dbReference type="OrthoDB" id="1766664at2"/>
<dbReference type="Proteomes" id="UP000199544">
    <property type="component" value="Unassembled WGS sequence"/>
</dbReference>
<dbReference type="InterPro" id="IPR027417">
    <property type="entry name" value="P-loop_NTPase"/>
</dbReference>